<dbReference type="Proteomes" id="UP000663828">
    <property type="component" value="Unassembled WGS sequence"/>
</dbReference>
<protein>
    <submittedName>
        <fullName evidence="5">Uncharacterized protein</fullName>
    </submittedName>
</protein>
<feature type="domain" description="VWFA" evidence="2">
    <location>
        <begin position="276"/>
        <end position="451"/>
    </location>
</feature>
<evidence type="ECO:0000313" key="6">
    <source>
        <dbReference type="EMBL" id="CAF1409020.1"/>
    </source>
</evidence>
<name>A0A815GWE9_ADIRI</name>
<dbReference type="SMART" id="SM00609">
    <property type="entry name" value="VIT"/>
    <property type="match status" value="1"/>
</dbReference>
<evidence type="ECO:0000313" key="5">
    <source>
        <dbReference type="EMBL" id="CAF1343843.1"/>
    </source>
</evidence>
<evidence type="ECO:0000259" key="3">
    <source>
        <dbReference type="PROSITE" id="PS50892"/>
    </source>
</evidence>
<dbReference type="InterPro" id="IPR002035">
    <property type="entry name" value="VWF_A"/>
</dbReference>
<dbReference type="SMART" id="SM00327">
    <property type="entry name" value="VWA"/>
    <property type="match status" value="1"/>
</dbReference>
<dbReference type="InterPro" id="IPR036465">
    <property type="entry name" value="vWFA_dom_sf"/>
</dbReference>
<evidence type="ECO:0000259" key="2">
    <source>
        <dbReference type="PROSITE" id="PS50234"/>
    </source>
</evidence>
<dbReference type="EMBL" id="CAJNOJ010000256">
    <property type="protein sequence ID" value="CAF1343843.1"/>
    <property type="molecule type" value="Genomic_DNA"/>
</dbReference>
<dbReference type="PROSITE" id="PS50234">
    <property type="entry name" value="VWFA"/>
    <property type="match status" value="1"/>
</dbReference>
<comment type="caution">
    <text evidence="5">The sequence shown here is derived from an EMBL/GenBank/DDBJ whole genome shotgun (WGS) entry which is preliminary data.</text>
</comment>
<proteinExistence type="predicted"/>
<dbReference type="PANTHER" id="PTHR45737">
    <property type="entry name" value="VON WILLEBRAND FACTOR A DOMAIN-CONTAINING PROTEIN 5A"/>
    <property type="match status" value="1"/>
</dbReference>
<dbReference type="Gene3D" id="3.40.50.410">
    <property type="entry name" value="von Willebrand factor, type A domain"/>
    <property type="match status" value="1"/>
</dbReference>
<dbReference type="EMBL" id="CAJNOR010003389">
    <property type="protein sequence ID" value="CAF1409020.1"/>
    <property type="molecule type" value="Genomic_DNA"/>
</dbReference>
<dbReference type="SUPFAM" id="SSF53300">
    <property type="entry name" value="vWA-like"/>
    <property type="match status" value="1"/>
</dbReference>
<dbReference type="Gene3D" id="1.20.5.110">
    <property type="match status" value="1"/>
</dbReference>
<dbReference type="Pfam" id="PF00957">
    <property type="entry name" value="Synaptobrevin"/>
    <property type="match status" value="1"/>
</dbReference>
<dbReference type="Proteomes" id="UP000663852">
    <property type="component" value="Unassembled WGS sequence"/>
</dbReference>
<dbReference type="InterPro" id="IPR013694">
    <property type="entry name" value="VIT"/>
</dbReference>
<evidence type="ECO:0000313" key="8">
    <source>
        <dbReference type="Proteomes" id="UP000663852"/>
    </source>
</evidence>
<dbReference type="PANTHER" id="PTHR45737:SF6">
    <property type="entry name" value="VON WILLEBRAND FACTOR A DOMAIN-CONTAINING PROTEIN 5A"/>
    <property type="match status" value="1"/>
</dbReference>
<evidence type="ECO:0000259" key="4">
    <source>
        <dbReference type="PROSITE" id="PS51468"/>
    </source>
</evidence>
<evidence type="ECO:0000256" key="1">
    <source>
        <dbReference type="PROSITE-ProRule" id="PRU00290"/>
    </source>
</evidence>
<dbReference type="InterPro" id="IPR042855">
    <property type="entry name" value="V_SNARE_CC"/>
</dbReference>
<reference evidence="5" key="1">
    <citation type="submission" date="2021-02" db="EMBL/GenBank/DDBJ databases">
        <authorList>
            <person name="Nowell W R."/>
        </authorList>
    </citation>
    <scope>NUCLEOTIDE SEQUENCE</scope>
</reference>
<evidence type="ECO:0000313" key="7">
    <source>
        <dbReference type="Proteomes" id="UP000663828"/>
    </source>
</evidence>
<gene>
    <name evidence="5" type="ORF">EDS130_LOCUS32890</name>
    <name evidence="6" type="ORF">XAT740_LOCUS34571</name>
</gene>
<dbReference type="Pfam" id="PF13768">
    <property type="entry name" value="VWA_3"/>
    <property type="match status" value="1"/>
</dbReference>
<dbReference type="PROSITE" id="PS51468">
    <property type="entry name" value="VIT"/>
    <property type="match status" value="1"/>
</dbReference>
<keyword evidence="7" id="KW-1185">Reference proteome</keyword>
<keyword evidence="1" id="KW-0175">Coiled coil</keyword>
<dbReference type="SUPFAM" id="SSF58038">
    <property type="entry name" value="SNARE fusion complex"/>
    <property type="match status" value="1"/>
</dbReference>
<dbReference type="PROSITE" id="PS50892">
    <property type="entry name" value="V_SNARE"/>
    <property type="match status" value="1"/>
</dbReference>
<dbReference type="OrthoDB" id="1729737at2759"/>
<feature type="domain" description="VIT" evidence="4">
    <location>
        <begin position="4"/>
        <end position="135"/>
    </location>
</feature>
<feature type="domain" description="V-SNARE coiled-coil homology" evidence="3">
    <location>
        <begin position="619"/>
        <end position="678"/>
    </location>
</feature>
<organism evidence="5 8">
    <name type="scientific">Adineta ricciae</name>
    <name type="common">Rotifer</name>
    <dbReference type="NCBI Taxonomy" id="249248"/>
    <lineage>
        <taxon>Eukaryota</taxon>
        <taxon>Metazoa</taxon>
        <taxon>Spiralia</taxon>
        <taxon>Gnathifera</taxon>
        <taxon>Rotifera</taxon>
        <taxon>Eurotatoria</taxon>
        <taxon>Bdelloidea</taxon>
        <taxon>Adinetida</taxon>
        <taxon>Adinetidae</taxon>
        <taxon>Adineta</taxon>
    </lineage>
</organism>
<dbReference type="AlphaFoldDB" id="A0A815GWE9"/>
<sequence>MLYIKKENASSSISKELVPLREVSVNVHINSFAADVTITQLFQNDESVPIEAVYCFPVEENAAIYAFMAHIDDEREIIAELKEKKVAQQEYSEALASGHGAYLLEQDEASKDIFIVSVGALKPKSKCRITISYVSELDLLHGNEKPIIRFVIPTTIAPRYSPEHKGISSPGGTQAQYAESVPYAIDLQCRVDRLAQNVSGVSSPSHPIKIDMSNPDNFLIQFSQQSVQLDRDIIIDVELSQTKTSIIAAAEKSALMISFMPNEQDCRQNKDNTTDEFLFVIDCSGSMQDENKIGLARKAMLLFLKSLPVHCYFNIIRFGSSFIPLFDTQVSVQYNEKTMDQAETLIKNMSADLGGTELLRPLTWLTENKPAEGRMRQIFLLTDGEVSNVDQVTNVCKAMAEYTRIFSFGLGHSPSRALVKGLAHATNGHSTFIPPNTNVDIHVAEQLTRALRSGLSNMSVKWKTNQTVLHSLSERPFPVFIGDRMLFYALLDESIPFDEKTTVELSSKEYSDPISIVSIQQPMSNNSSQTITRLAAKAILRKLQHTSNDTPKELLIDLSTKYGILCPYTAFIGVEKRLDANKESNTNMELREISIMPGPTYQNLLNQPGGYGSSAGFPTLGILQTDVDAVRSLMSANVQCALTRSERLDSLAAQADCLMLESAMFYKKSSTNVGSIFKPIANFASSFFTKKSVSIDTKETLSTNHRDLAVNWPTDEQQLIERFIEKQQYDGLWKLTDDDIKKLTNKSLSDFIPSQFFTIDNSTQQMIITTVLAIVILEKRCASNKTLWQTLANKGRKRVLELLEGDQTKLELLINHVSQQIA</sequence>
<accession>A0A815GWE9</accession>
<dbReference type="Pfam" id="PF08487">
    <property type="entry name" value="VIT"/>
    <property type="match status" value="1"/>
</dbReference>